<gene>
    <name evidence="2" type="ORF">GcC1_088020</name>
</gene>
<dbReference type="AlphaFoldDB" id="A0A420IGM5"/>
<feature type="compositionally biased region" description="Acidic residues" evidence="1">
    <location>
        <begin position="98"/>
        <end position="113"/>
    </location>
</feature>
<accession>A0A420IGM5</accession>
<protein>
    <submittedName>
        <fullName evidence="2">Uncharacterized protein</fullName>
    </submittedName>
</protein>
<comment type="caution">
    <text evidence="2">The sequence shown here is derived from an EMBL/GenBank/DDBJ whole genome shotgun (WGS) entry which is preliminary data.</text>
</comment>
<proteinExistence type="predicted"/>
<evidence type="ECO:0000313" key="2">
    <source>
        <dbReference type="EMBL" id="RKF73679.1"/>
    </source>
</evidence>
<dbReference type="Proteomes" id="UP000285405">
    <property type="component" value="Unassembled WGS sequence"/>
</dbReference>
<reference evidence="2 3" key="1">
    <citation type="journal article" date="2018" name="BMC Genomics">
        <title>Comparative genome analyses reveal sequence features reflecting distinct modes of host-adaptation between dicot and monocot powdery mildew.</title>
        <authorList>
            <person name="Wu Y."/>
            <person name="Ma X."/>
            <person name="Pan Z."/>
            <person name="Kale S.D."/>
            <person name="Song Y."/>
            <person name="King H."/>
            <person name="Zhang Q."/>
            <person name="Presley C."/>
            <person name="Deng X."/>
            <person name="Wei C.I."/>
            <person name="Xiao S."/>
        </authorList>
    </citation>
    <scope>NUCLEOTIDE SEQUENCE [LARGE SCALE GENOMIC DNA]</scope>
    <source>
        <strain evidence="2">UCSC1</strain>
    </source>
</reference>
<dbReference type="OrthoDB" id="4961290at2759"/>
<feature type="region of interest" description="Disordered" evidence="1">
    <location>
        <begin position="83"/>
        <end position="124"/>
    </location>
</feature>
<name>A0A420IGM5_9PEZI</name>
<sequence>MKLPAETTKHTDTLFARHRTKYSQFEGEINSSVSANQLEIPVTAIQVIPPLQATKLENPAPKVPVIPQMNKLPVAIEKLDISSKKKAPTLQKSPSLESDCESVYEDLNDEEEKEEQKTSKKQCR</sequence>
<evidence type="ECO:0000256" key="1">
    <source>
        <dbReference type="SAM" id="MobiDB-lite"/>
    </source>
</evidence>
<dbReference type="EMBL" id="MCBR01008872">
    <property type="protein sequence ID" value="RKF73679.1"/>
    <property type="molecule type" value="Genomic_DNA"/>
</dbReference>
<evidence type="ECO:0000313" key="3">
    <source>
        <dbReference type="Proteomes" id="UP000285405"/>
    </source>
</evidence>
<organism evidence="2 3">
    <name type="scientific">Golovinomyces cichoracearum</name>
    <dbReference type="NCBI Taxonomy" id="62708"/>
    <lineage>
        <taxon>Eukaryota</taxon>
        <taxon>Fungi</taxon>
        <taxon>Dikarya</taxon>
        <taxon>Ascomycota</taxon>
        <taxon>Pezizomycotina</taxon>
        <taxon>Leotiomycetes</taxon>
        <taxon>Erysiphales</taxon>
        <taxon>Erysiphaceae</taxon>
        <taxon>Golovinomyces</taxon>
    </lineage>
</organism>